<evidence type="ECO:0000313" key="3">
    <source>
        <dbReference type="EnsemblMetazoa" id="CapteP211741"/>
    </source>
</evidence>
<feature type="compositionally biased region" description="Low complexity" evidence="1">
    <location>
        <begin position="149"/>
        <end position="163"/>
    </location>
</feature>
<name>R7VFX3_CAPTE</name>
<proteinExistence type="predicted"/>
<reference evidence="2 4" key="2">
    <citation type="journal article" date="2013" name="Nature">
        <title>Insights into bilaterian evolution from three spiralian genomes.</title>
        <authorList>
            <person name="Simakov O."/>
            <person name="Marletaz F."/>
            <person name="Cho S.J."/>
            <person name="Edsinger-Gonzales E."/>
            <person name="Havlak P."/>
            <person name="Hellsten U."/>
            <person name="Kuo D.H."/>
            <person name="Larsson T."/>
            <person name="Lv J."/>
            <person name="Arendt D."/>
            <person name="Savage R."/>
            <person name="Osoegawa K."/>
            <person name="de Jong P."/>
            <person name="Grimwood J."/>
            <person name="Chapman J.A."/>
            <person name="Shapiro H."/>
            <person name="Aerts A."/>
            <person name="Otillar R.P."/>
            <person name="Terry A.Y."/>
            <person name="Boore J.L."/>
            <person name="Grigoriev I.V."/>
            <person name="Lindberg D.R."/>
            <person name="Seaver E.C."/>
            <person name="Weisblat D.A."/>
            <person name="Putnam N.H."/>
            <person name="Rokhsar D.S."/>
        </authorList>
    </citation>
    <scope>NUCLEOTIDE SEQUENCE</scope>
    <source>
        <strain evidence="2 4">I ESC-2004</strain>
    </source>
</reference>
<sequence>MEALKAARSSALGAATKAKNALLALVLDEDLNKRREALSKLVICVTAFSNAQEHYMETMNEEQAEQESRYLTEKMTIFHDVVENTRASLRRQEDELYATAARSATKSPPTPSIQSTQPLQSPLQQPQPVQSLQPTLQPPLQQPQPVQPLQPTLQPPQLRQLLQPPGPAVQPPEPAAQPPQKNALEDVGAMIETLAMPRLDVALFSGDITECRSFVNAFECRVGSKKMPAIVKLHFLIQYLRGAPHTTVQNNLELMWKTDFSDAINSKKSAPSKNDRPLTHVRNEARDPEVLTPSKLLLLRGSSFPLGLFDTSQAYEKRWWKQAQYLSGGILAALAKGVRADAHHQTEVAASATQPKTRRRRLGR</sequence>
<protein>
    <submittedName>
        <fullName evidence="2 3">Uncharacterized protein</fullName>
    </submittedName>
</protein>
<gene>
    <name evidence="2" type="ORF">CAPTEDRAFT_211741</name>
</gene>
<feature type="compositionally biased region" description="Pro residues" evidence="1">
    <location>
        <begin position="136"/>
        <end position="148"/>
    </location>
</feature>
<feature type="region of interest" description="Disordered" evidence="1">
    <location>
        <begin position="344"/>
        <end position="364"/>
    </location>
</feature>
<dbReference type="AlphaFoldDB" id="R7VFX3"/>
<feature type="compositionally biased region" description="Pro residues" evidence="1">
    <location>
        <begin position="164"/>
        <end position="177"/>
    </location>
</feature>
<dbReference type="EMBL" id="KB293934">
    <property type="protein sequence ID" value="ELU15176.1"/>
    <property type="molecule type" value="Genomic_DNA"/>
</dbReference>
<evidence type="ECO:0000313" key="2">
    <source>
        <dbReference type="EMBL" id="ELU15176.1"/>
    </source>
</evidence>
<organism evidence="2">
    <name type="scientific">Capitella teleta</name>
    <name type="common">Polychaete worm</name>
    <dbReference type="NCBI Taxonomy" id="283909"/>
    <lineage>
        <taxon>Eukaryota</taxon>
        <taxon>Metazoa</taxon>
        <taxon>Spiralia</taxon>
        <taxon>Lophotrochozoa</taxon>
        <taxon>Annelida</taxon>
        <taxon>Polychaeta</taxon>
        <taxon>Sedentaria</taxon>
        <taxon>Scolecida</taxon>
        <taxon>Capitellidae</taxon>
        <taxon>Capitella</taxon>
    </lineage>
</organism>
<dbReference type="Proteomes" id="UP000014760">
    <property type="component" value="Unassembled WGS sequence"/>
</dbReference>
<dbReference type="EMBL" id="AMQN01018124">
    <property type="status" value="NOT_ANNOTATED_CDS"/>
    <property type="molecule type" value="Genomic_DNA"/>
</dbReference>
<accession>R7VFX3</accession>
<dbReference type="OrthoDB" id="10066543at2759"/>
<dbReference type="HOGENOM" id="CLU_761286_0_0_1"/>
<feature type="region of interest" description="Disordered" evidence="1">
    <location>
        <begin position="100"/>
        <end position="181"/>
    </location>
</feature>
<reference evidence="3" key="3">
    <citation type="submission" date="2015-06" db="UniProtKB">
        <authorList>
            <consortium name="EnsemblMetazoa"/>
        </authorList>
    </citation>
    <scope>IDENTIFICATION</scope>
</reference>
<evidence type="ECO:0000313" key="4">
    <source>
        <dbReference type="Proteomes" id="UP000014760"/>
    </source>
</evidence>
<reference evidence="4" key="1">
    <citation type="submission" date="2012-12" db="EMBL/GenBank/DDBJ databases">
        <authorList>
            <person name="Hellsten U."/>
            <person name="Grimwood J."/>
            <person name="Chapman J.A."/>
            <person name="Shapiro H."/>
            <person name="Aerts A."/>
            <person name="Otillar R.P."/>
            <person name="Terry A.Y."/>
            <person name="Boore J.L."/>
            <person name="Simakov O."/>
            <person name="Marletaz F."/>
            <person name="Cho S.-J."/>
            <person name="Edsinger-Gonzales E."/>
            <person name="Havlak P."/>
            <person name="Kuo D.-H."/>
            <person name="Larsson T."/>
            <person name="Lv J."/>
            <person name="Arendt D."/>
            <person name="Savage R."/>
            <person name="Osoegawa K."/>
            <person name="de Jong P."/>
            <person name="Lindberg D.R."/>
            <person name="Seaver E.C."/>
            <person name="Weisblat D.A."/>
            <person name="Putnam N.H."/>
            <person name="Grigoriev I.V."/>
            <person name="Rokhsar D.S."/>
        </authorList>
    </citation>
    <scope>NUCLEOTIDE SEQUENCE</scope>
    <source>
        <strain evidence="4">I ESC-2004</strain>
    </source>
</reference>
<dbReference type="EnsemblMetazoa" id="CapteT211741">
    <property type="protein sequence ID" value="CapteP211741"/>
    <property type="gene ID" value="CapteG211741"/>
</dbReference>
<dbReference type="PANTHER" id="PTHR47331">
    <property type="entry name" value="PHD-TYPE DOMAIN-CONTAINING PROTEIN"/>
    <property type="match status" value="1"/>
</dbReference>
<feature type="compositionally biased region" description="Low complexity" evidence="1">
    <location>
        <begin position="112"/>
        <end position="135"/>
    </location>
</feature>
<evidence type="ECO:0000256" key="1">
    <source>
        <dbReference type="SAM" id="MobiDB-lite"/>
    </source>
</evidence>
<keyword evidence="4" id="KW-1185">Reference proteome</keyword>